<feature type="domain" description="C2" evidence="2">
    <location>
        <begin position="1"/>
        <end position="109"/>
    </location>
</feature>
<evidence type="ECO:0000313" key="3">
    <source>
        <dbReference type="EMBL" id="CAK9202756.1"/>
    </source>
</evidence>
<dbReference type="InterPro" id="IPR044750">
    <property type="entry name" value="C2_SRC2/BAP"/>
</dbReference>
<keyword evidence="4" id="KW-1185">Reference proteome</keyword>
<sequence length="259" mass="27556">MAQFTIEVSVMAAEELQNTSKFGKMSVYAVLWVDPAMKKCTRVLHKAGKNPVWNDRVSLSLVNPTLLSYPHSTLTLQVFSHGRINDTLVGTTYVSLSEIARMSAMRVDPDEGNILTLPLHRPSGRIQGSISLWINLSDKGPGLVAPGVPSSSSGTVEGIPVMSYAVQPHGMLPNTYYNTVPYPSAAVEGYQQGVGGAYPSQAPAAMAVPYYPPANINGAPYVQPPEPYTPGQRRGNFLLALISGAIGGLLLGDIIGGAF</sequence>
<evidence type="ECO:0000256" key="1">
    <source>
        <dbReference type="SAM" id="Phobius"/>
    </source>
</evidence>
<evidence type="ECO:0000313" key="4">
    <source>
        <dbReference type="Proteomes" id="UP001497512"/>
    </source>
</evidence>
<dbReference type="CDD" id="cd04051">
    <property type="entry name" value="C2_SRC2_like"/>
    <property type="match status" value="1"/>
</dbReference>
<dbReference type="InterPro" id="IPR035892">
    <property type="entry name" value="C2_domain_sf"/>
</dbReference>
<reference evidence="3" key="1">
    <citation type="submission" date="2024-02" db="EMBL/GenBank/DDBJ databases">
        <authorList>
            <consortium name="ELIXIR-Norway"/>
            <consortium name="Elixir Norway"/>
        </authorList>
    </citation>
    <scope>NUCLEOTIDE SEQUENCE</scope>
</reference>
<dbReference type="PANTHER" id="PTHR32246:SF151">
    <property type="entry name" value="C2 DOMAIN-CONTAINING PROTEIN"/>
    <property type="match status" value="1"/>
</dbReference>
<dbReference type="SUPFAM" id="SSF49562">
    <property type="entry name" value="C2 domain (Calcium/lipid-binding domain, CaLB)"/>
    <property type="match status" value="1"/>
</dbReference>
<dbReference type="SMART" id="SM00239">
    <property type="entry name" value="C2"/>
    <property type="match status" value="1"/>
</dbReference>
<dbReference type="PANTHER" id="PTHR32246">
    <property type="entry name" value="INGRESSION PROTEIN FIC1"/>
    <property type="match status" value="1"/>
</dbReference>
<gene>
    <name evidence="3" type="ORF">CSSPTR1EN2_LOCUS6566</name>
</gene>
<dbReference type="PROSITE" id="PS50004">
    <property type="entry name" value="C2"/>
    <property type="match status" value="1"/>
</dbReference>
<evidence type="ECO:0000259" key="2">
    <source>
        <dbReference type="PROSITE" id="PS50004"/>
    </source>
</evidence>
<dbReference type="InterPro" id="IPR000008">
    <property type="entry name" value="C2_dom"/>
</dbReference>
<name>A0ABP0TQV1_9BRYO</name>
<dbReference type="EMBL" id="OZ019905">
    <property type="protein sequence ID" value="CAK9202756.1"/>
    <property type="molecule type" value="Genomic_DNA"/>
</dbReference>
<proteinExistence type="predicted"/>
<keyword evidence="1" id="KW-0812">Transmembrane</keyword>
<keyword evidence="1" id="KW-1133">Transmembrane helix</keyword>
<organism evidence="3 4">
    <name type="scientific">Sphagnum troendelagicum</name>
    <dbReference type="NCBI Taxonomy" id="128251"/>
    <lineage>
        <taxon>Eukaryota</taxon>
        <taxon>Viridiplantae</taxon>
        <taxon>Streptophyta</taxon>
        <taxon>Embryophyta</taxon>
        <taxon>Bryophyta</taxon>
        <taxon>Sphagnophytina</taxon>
        <taxon>Sphagnopsida</taxon>
        <taxon>Sphagnales</taxon>
        <taxon>Sphagnaceae</taxon>
        <taxon>Sphagnum</taxon>
    </lineage>
</organism>
<protein>
    <recommendedName>
        <fullName evidence="2">C2 domain-containing protein</fullName>
    </recommendedName>
</protein>
<dbReference type="Gene3D" id="2.60.40.150">
    <property type="entry name" value="C2 domain"/>
    <property type="match status" value="1"/>
</dbReference>
<dbReference type="Pfam" id="PF00168">
    <property type="entry name" value="C2"/>
    <property type="match status" value="1"/>
</dbReference>
<keyword evidence="1" id="KW-0472">Membrane</keyword>
<accession>A0ABP0TQV1</accession>
<feature type="transmembrane region" description="Helical" evidence="1">
    <location>
        <begin position="237"/>
        <end position="258"/>
    </location>
</feature>
<dbReference type="Proteomes" id="UP001497512">
    <property type="component" value="Chromosome 13"/>
</dbReference>